<dbReference type="InParanoid" id="F6I226"/>
<organism evidence="2 3">
    <name type="scientific">Vitis vinifera</name>
    <name type="common">Grape</name>
    <dbReference type="NCBI Taxonomy" id="29760"/>
    <lineage>
        <taxon>Eukaryota</taxon>
        <taxon>Viridiplantae</taxon>
        <taxon>Streptophyta</taxon>
        <taxon>Embryophyta</taxon>
        <taxon>Tracheophyta</taxon>
        <taxon>Spermatophyta</taxon>
        <taxon>Magnoliopsida</taxon>
        <taxon>eudicotyledons</taxon>
        <taxon>Gunneridae</taxon>
        <taxon>Pentapetalae</taxon>
        <taxon>rosids</taxon>
        <taxon>Vitales</taxon>
        <taxon>Vitaceae</taxon>
        <taxon>Viteae</taxon>
        <taxon>Vitis</taxon>
    </lineage>
</organism>
<evidence type="ECO:0000313" key="3">
    <source>
        <dbReference type="Proteomes" id="UP000009183"/>
    </source>
</evidence>
<accession>F6I226</accession>
<keyword evidence="3" id="KW-1185">Reference proteome</keyword>
<dbReference type="EMBL" id="FN596526">
    <property type="protein sequence ID" value="CCB60993.1"/>
    <property type="molecule type" value="Genomic_DNA"/>
</dbReference>
<dbReference type="Proteomes" id="UP000009183">
    <property type="component" value="Unassembled WGS sequence, unordered"/>
</dbReference>
<dbReference type="InterPro" id="IPR035940">
    <property type="entry name" value="CAP_sf"/>
</dbReference>
<dbReference type="PRINTS" id="PR00837">
    <property type="entry name" value="V5TPXLIKE"/>
</dbReference>
<dbReference type="HOGENOM" id="CLU_1087453_0_0_1"/>
<name>F6I226_VITVI</name>
<reference evidence="3" key="1">
    <citation type="journal article" date="2007" name="Nature">
        <title>The grapevine genome sequence suggests ancestral hexaploidization in major angiosperm phyla.</title>
        <authorList>
            <consortium name="The French-Italian Public Consortium for Grapevine Genome Characterization."/>
            <person name="Jaillon O."/>
            <person name="Aury J.-M."/>
            <person name="Noel B."/>
            <person name="Policriti A."/>
            <person name="Clepet C."/>
            <person name="Casagrande A."/>
            <person name="Choisne N."/>
            <person name="Aubourg S."/>
            <person name="Vitulo N."/>
            <person name="Jubin C."/>
            <person name="Vezzi A."/>
            <person name="Legeai F."/>
            <person name="Hugueney P."/>
            <person name="Dasilva C."/>
            <person name="Horner D."/>
            <person name="Mica E."/>
            <person name="Jublot D."/>
            <person name="Poulain J."/>
            <person name="Bruyere C."/>
            <person name="Billault A."/>
            <person name="Segurens B."/>
            <person name="Gouyvenoux M."/>
            <person name="Ugarte E."/>
            <person name="Cattonaro F."/>
            <person name="Anthouard V."/>
            <person name="Vico V."/>
            <person name="Del Fabbro C."/>
            <person name="Alaux M."/>
            <person name="Di Gaspero G."/>
            <person name="Dumas V."/>
            <person name="Felice N."/>
            <person name="Paillard S."/>
            <person name="Juman I."/>
            <person name="Moroldo M."/>
            <person name="Scalabrin S."/>
            <person name="Canaguier A."/>
            <person name="Le Clainche I."/>
            <person name="Malacrida G."/>
            <person name="Durand E."/>
            <person name="Pesole G."/>
            <person name="Laucou V."/>
            <person name="Chatelet P."/>
            <person name="Merdinoglu D."/>
            <person name="Delledonne M."/>
            <person name="Pezzotti M."/>
            <person name="Lecharny A."/>
            <person name="Scarpelli C."/>
            <person name="Artiguenave F."/>
            <person name="Pe M.E."/>
            <person name="Valle G."/>
            <person name="Morgante M."/>
            <person name="Caboche M."/>
            <person name="Adam-Blondon A.-F."/>
            <person name="Weissenbach J."/>
            <person name="Quetier F."/>
            <person name="Wincker P."/>
        </authorList>
    </citation>
    <scope>NUCLEOTIDE SEQUENCE [LARGE SCALE GENOMIC DNA]</scope>
    <source>
        <strain evidence="3">cv. Pinot noir / PN40024</strain>
    </source>
</reference>
<dbReference type="GO" id="GO:0005615">
    <property type="term" value="C:extracellular space"/>
    <property type="evidence" value="ECO:0000318"/>
    <property type="project" value="GO_Central"/>
</dbReference>
<dbReference type="eggNOG" id="KOG3017">
    <property type="taxonomic scope" value="Eukaryota"/>
</dbReference>
<sequence>MGACSSTQNTKTLKAYGGGRGGGDGVKAKARVIHVDGDQIQEFKQPIRARNITSQNPGCFICNSESMFIGSCVPQLPEEELLQPVAKMIEGLVSVAFVALVISHFSVHGVAKRAPNPTQEYLDAHNQARAQVGVGPLQWSEQLAHETSLLVRYQRDNQGCEFANLKRGQYGANQLRVGGGIMSPRLVVESWVEQKKYYNHPANSCAQNHTCGSYTQVVWRKSLELGCAMAVCGNVTASLTVCFYNPPGNYYGQSPY</sequence>
<dbReference type="PaxDb" id="29760-VIT_00s0207g00170.t01"/>
<dbReference type="InterPro" id="IPR001283">
    <property type="entry name" value="CRISP-related"/>
</dbReference>
<proteinExistence type="predicted"/>
<dbReference type="PANTHER" id="PTHR10334">
    <property type="entry name" value="CYSTEINE-RICH SECRETORY PROTEIN-RELATED"/>
    <property type="match status" value="1"/>
</dbReference>
<dbReference type="SMART" id="SM00198">
    <property type="entry name" value="SCP"/>
    <property type="match status" value="1"/>
</dbReference>
<gene>
    <name evidence="2" type="ORF">VIT_00s0207g00170</name>
</gene>
<dbReference type="Pfam" id="PF00188">
    <property type="entry name" value="CAP"/>
    <property type="match status" value="1"/>
</dbReference>
<dbReference type="FunFam" id="3.40.33.10:FF:000004">
    <property type="entry name" value="CAP, cysteine-rich secretory protein, antigen 5"/>
    <property type="match status" value="1"/>
</dbReference>
<dbReference type="FunCoup" id="F6I226">
    <property type="interactions" value="27"/>
</dbReference>
<dbReference type="Gene3D" id="3.40.33.10">
    <property type="entry name" value="CAP"/>
    <property type="match status" value="1"/>
</dbReference>
<dbReference type="OrthoDB" id="1919386at2759"/>
<dbReference type="Pfam" id="PF14009">
    <property type="entry name" value="PADRE"/>
    <property type="match status" value="1"/>
</dbReference>
<dbReference type="CDD" id="cd05381">
    <property type="entry name" value="CAP_PR-1"/>
    <property type="match status" value="1"/>
</dbReference>
<evidence type="ECO:0000313" key="2">
    <source>
        <dbReference type="EMBL" id="CCB60993.1"/>
    </source>
</evidence>
<dbReference type="AlphaFoldDB" id="F6I226"/>
<dbReference type="InterPro" id="IPR014044">
    <property type="entry name" value="CAP_dom"/>
</dbReference>
<protein>
    <recommendedName>
        <fullName evidence="1">SCP domain-containing protein</fullName>
    </recommendedName>
</protein>
<dbReference type="InterPro" id="IPR025322">
    <property type="entry name" value="PADRE_dom"/>
</dbReference>
<evidence type="ECO:0000259" key="1">
    <source>
        <dbReference type="SMART" id="SM00198"/>
    </source>
</evidence>
<feature type="domain" description="SCP" evidence="1">
    <location>
        <begin position="116"/>
        <end position="252"/>
    </location>
</feature>
<dbReference type="SUPFAM" id="SSF55797">
    <property type="entry name" value="PR-1-like"/>
    <property type="match status" value="1"/>
</dbReference>